<keyword evidence="3" id="KW-1185">Reference proteome</keyword>
<evidence type="ECO:0000313" key="2">
    <source>
        <dbReference type="EMBL" id="GBM08092.1"/>
    </source>
</evidence>
<dbReference type="Proteomes" id="UP000499080">
    <property type="component" value="Unassembled WGS sequence"/>
</dbReference>
<accession>A0A4Y2CUE5</accession>
<dbReference type="AlphaFoldDB" id="A0A4Y2CUE5"/>
<evidence type="ECO:0000313" key="3">
    <source>
        <dbReference type="Proteomes" id="UP000499080"/>
    </source>
</evidence>
<reference evidence="2 3" key="1">
    <citation type="journal article" date="2019" name="Sci. Rep.">
        <title>Orb-weaving spider Araneus ventricosus genome elucidates the spidroin gene catalogue.</title>
        <authorList>
            <person name="Kono N."/>
            <person name="Nakamura H."/>
            <person name="Ohtoshi R."/>
            <person name="Moran D.A.P."/>
            <person name="Shinohara A."/>
            <person name="Yoshida Y."/>
            <person name="Fujiwara M."/>
            <person name="Mori M."/>
            <person name="Tomita M."/>
            <person name="Arakawa K."/>
        </authorList>
    </citation>
    <scope>NUCLEOTIDE SEQUENCE [LARGE SCALE GENOMIC DNA]</scope>
</reference>
<feature type="region of interest" description="Disordered" evidence="1">
    <location>
        <begin position="104"/>
        <end position="129"/>
    </location>
</feature>
<organism evidence="2 3">
    <name type="scientific">Araneus ventricosus</name>
    <name type="common">Orbweaver spider</name>
    <name type="synonym">Epeira ventricosa</name>
    <dbReference type="NCBI Taxonomy" id="182803"/>
    <lineage>
        <taxon>Eukaryota</taxon>
        <taxon>Metazoa</taxon>
        <taxon>Ecdysozoa</taxon>
        <taxon>Arthropoda</taxon>
        <taxon>Chelicerata</taxon>
        <taxon>Arachnida</taxon>
        <taxon>Araneae</taxon>
        <taxon>Araneomorphae</taxon>
        <taxon>Entelegynae</taxon>
        <taxon>Araneoidea</taxon>
        <taxon>Araneidae</taxon>
        <taxon>Araneus</taxon>
    </lineage>
</organism>
<evidence type="ECO:0000256" key="1">
    <source>
        <dbReference type="SAM" id="MobiDB-lite"/>
    </source>
</evidence>
<name>A0A4Y2CUE5_ARAVE</name>
<sequence>MKSRNTVEPRKSELIGADLCSDSGEFGLSGKFGKILLVYQMQQSIDSGCSVKPYGKSTRRLARYSRKQVEGSKSHSSKYPRIWAWCSLLTPSAKRPPVGAVRCGSLERDGSSAVPSSDHGSKLRGRSQDTLRVFSKRGLNVT</sequence>
<protein>
    <submittedName>
        <fullName evidence="2">Uncharacterized protein</fullName>
    </submittedName>
</protein>
<proteinExistence type="predicted"/>
<dbReference type="EMBL" id="BGPR01000251">
    <property type="protein sequence ID" value="GBM08092.1"/>
    <property type="molecule type" value="Genomic_DNA"/>
</dbReference>
<comment type="caution">
    <text evidence="2">The sequence shown here is derived from an EMBL/GenBank/DDBJ whole genome shotgun (WGS) entry which is preliminary data.</text>
</comment>
<gene>
    <name evidence="2" type="ORF">AVEN_123003_1</name>
</gene>